<keyword evidence="2" id="KW-1185">Reference proteome</keyword>
<dbReference type="EMBL" id="CM047947">
    <property type="protein sequence ID" value="KAI9896797.1"/>
    <property type="molecule type" value="Genomic_DNA"/>
</dbReference>
<proteinExistence type="predicted"/>
<evidence type="ECO:0000313" key="1">
    <source>
        <dbReference type="EMBL" id="KAI9896797.1"/>
    </source>
</evidence>
<accession>A0ACC0US80</accession>
<comment type="caution">
    <text evidence="1">The sequence shown here is derived from an EMBL/GenBank/DDBJ whole genome shotgun (WGS) entry which is preliminary data.</text>
</comment>
<name>A0ACC0US80_9HYPO</name>
<gene>
    <name evidence="1" type="ORF">N3K66_007819</name>
</gene>
<evidence type="ECO:0000313" key="2">
    <source>
        <dbReference type="Proteomes" id="UP001163324"/>
    </source>
</evidence>
<reference evidence="1" key="1">
    <citation type="submission" date="2022-10" db="EMBL/GenBank/DDBJ databases">
        <title>Complete Genome of Trichothecium roseum strain YXFP-22015, a Plant Pathogen Isolated from Citrus.</title>
        <authorList>
            <person name="Wang Y."/>
            <person name="Zhu L."/>
        </authorList>
    </citation>
    <scope>NUCLEOTIDE SEQUENCE</scope>
    <source>
        <strain evidence="1">YXFP-22015</strain>
    </source>
</reference>
<dbReference type="Proteomes" id="UP001163324">
    <property type="component" value="Chromosome 8"/>
</dbReference>
<organism evidence="1 2">
    <name type="scientific">Trichothecium roseum</name>
    <dbReference type="NCBI Taxonomy" id="47278"/>
    <lineage>
        <taxon>Eukaryota</taxon>
        <taxon>Fungi</taxon>
        <taxon>Dikarya</taxon>
        <taxon>Ascomycota</taxon>
        <taxon>Pezizomycotina</taxon>
        <taxon>Sordariomycetes</taxon>
        <taxon>Hypocreomycetidae</taxon>
        <taxon>Hypocreales</taxon>
        <taxon>Hypocreales incertae sedis</taxon>
        <taxon>Trichothecium</taxon>
    </lineage>
</organism>
<sequence length="268" mass="28917">MYAKTALLFAATALGHVIRSEGGFHCSAPEATEEQKDMMRVFAQKEAANRAAGIVNAKAAVNVDVYMHAVSASEGGLASDEVLQGQFDTLNEHFGRVGFSLNYAGHTRTVNADWANDGNGQEMAMKQELRQGDMKAMNFYIIDVLPTASGYCYYPADAPEGSEARTRDGCTLAIDAVGLIAVHEGGHWFGLLHTFDGDNCDGPGDLVDDTPAQSGPSSGCPASRDSCPNQPGEDPIHNYMDYTSPDCWTGFSQGQIDRMNSQWEQFRA</sequence>
<protein>
    <submittedName>
        <fullName evidence="1">Uncharacterized protein</fullName>
    </submittedName>
</protein>